<feature type="non-terminal residue" evidence="2">
    <location>
        <position position="318"/>
    </location>
</feature>
<feature type="non-terminal residue" evidence="2">
    <location>
        <position position="1"/>
    </location>
</feature>
<protein>
    <submittedName>
        <fullName evidence="2">Uncharacterized protein</fullName>
    </submittedName>
</protein>
<keyword evidence="3" id="KW-1185">Reference proteome</keyword>
<proteinExistence type="predicted"/>
<feature type="compositionally biased region" description="Basic and acidic residues" evidence="1">
    <location>
        <begin position="61"/>
        <end position="81"/>
    </location>
</feature>
<evidence type="ECO:0000313" key="3">
    <source>
        <dbReference type="Proteomes" id="UP000789595"/>
    </source>
</evidence>
<dbReference type="AlphaFoldDB" id="A0A8J2SJT7"/>
<feature type="compositionally biased region" description="Pro residues" evidence="1">
    <location>
        <begin position="51"/>
        <end position="60"/>
    </location>
</feature>
<dbReference type="EMBL" id="CAKKNE010000003">
    <property type="protein sequence ID" value="CAH0372156.1"/>
    <property type="molecule type" value="Genomic_DNA"/>
</dbReference>
<accession>A0A8J2SJT7</accession>
<gene>
    <name evidence="2" type="ORF">PECAL_3P21350</name>
</gene>
<dbReference type="Proteomes" id="UP000789595">
    <property type="component" value="Unassembled WGS sequence"/>
</dbReference>
<sequence length="318" mass="35823">CGAARIGPRSEPIRCRGCPSRCRRCPGAAADFAHECWTRWPCAEMIVQAAPRPPRMTPPKTPDRDLCRGPPTRRDGPLRTASRDLDAADARFIQLLSCLDRGATVLRAVFKPLGIILVIAVAIQVPCIPTSNSGADLEQKYGAPHARGFVADVYAVNRTHVVKQLRGPCAAETAPCVRGRASLLHYVWWWSHAREQWRTYERFVALRTMNVTQAPETFGMDHERWRIHQRRYVAPDYEPARSWPEDELVALSAALERRDWFLVDLAKRNALVRRRDGRLVVVDGSLITGTQLRLRLMCARVLDAAAALFRLAFRASDL</sequence>
<evidence type="ECO:0000313" key="2">
    <source>
        <dbReference type="EMBL" id="CAH0372156.1"/>
    </source>
</evidence>
<feature type="region of interest" description="Disordered" evidence="1">
    <location>
        <begin position="51"/>
        <end position="81"/>
    </location>
</feature>
<reference evidence="2" key="1">
    <citation type="submission" date="2021-11" db="EMBL/GenBank/DDBJ databases">
        <authorList>
            <consortium name="Genoscope - CEA"/>
            <person name="William W."/>
        </authorList>
    </citation>
    <scope>NUCLEOTIDE SEQUENCE</scope>
</reference>
<comment type="caution">
    <text evidence="2">The sequence shown here is derived from an EMBL/GenBank/DDBJ whole genome shotgun (WGS) entry which is preliminary data.</text>
</comment>
<evidence type="ECO:0000256" key="1">
    <source>
        <dbReference type="SAM" id="MobiDB-lite"/>
    </source>
</evidence>
<organism evidence="2 3">
    <name type="scientific">Pelagomonas calceolata</name>
    <dbReference type="NCBI Taxonomy" id="35677"/>
    <lineage>
        <taxon>Eukaryota</taxon>
        <taxon>Sar</taxon>
        <taxon>Stramenopiles</taxon>
        <taxon>Ochrophyta</taxon>
        <taxon>Pelagophyceae</taxon>
        <taxon>Pelagomonadales</taxon>
        <taxon>Pelagomonadaceae</taxon>
        <taxon>Pelagomonas</taxon>
    </lineage>
</organism>
<name>A0A8J2SJT7_9STRA</name>